<comment type="subcellular location">
    <subcellularLocation>
        <location evidence="1">Secreted</location>
        <location evidence="1">Extracellular space</location>
        <location evidence="1">Extracellular matrix</location>
    </subcellularLocation>
</comment>
<evidence type="ECO:0000256" key="2">
    <source>
        <dbReference type="ARBA" id="ARBA00009287"/>
    </source>
</evidence>
<evidence type="ECO:0000256" key="4">
    <source>
        <dbReference type="ARBA" id="ARBA00022530"/>
    </source>
</evidence>
<feature type="compositionally biased region" description="Basic and acidic residues" evidence="13">
    <location>
        <begin position="2240"/>
        <end position="2259"/>
    </location>
</feature>
<keyword evidence="11 18" id="KW-0176">Collagen</keyword>
<dbReference type="PANTHER" id="PTHR46708">
    <property type="entry name" value="TENASCIN"/>
    <property type="match status" value="1"/>
</dbReference>
<protein>
    <submittedName>
        <fullName evidence="18">Collagen alpha-1(VII) chain</fullName>
    </submittedName>
</protein>
<feature type="compositionally biased region" description="Low complexity" evidence="13">
    <location>
        <begin position="2271"/>
        <end position="2283"/>
    </location>
</feature>
<dbReference type="CDD" id="cd22627">
    <property type="entry name" value="Kunitz_collagen_alpha1_VII"/>
    <property type="match status" value="1"/>
</dbReference>
<dbReference type="PROSITE" id="PS50853">
    <property type="entry name" value="FN3"/>
    <property type="match status" value="7"/>
</dbReference>
<name>A0A8J6GFN0_MICOH</name>
<dbReference type="PROSITE" id="PS50234">
    <property type="entry name" value="VWFA"/>
    <property type="match status" value="2"/>
</dbReference>
<evidence type="ECO:0000256" key="11">
    <source>
        <dbReference type="ARBA" id="ARBA00023119"/>
    </source>
</evidence>
<evidence type="ECO:0000259" key="16">
    <source>
        <dbReference type="PROSITE" id="PS50279"/>
    </source>
</evidence>
<dbReference type="Pfam" id="PF00092">
    <property type="entry name" value="VWA"/>
    <property type="match status" value="2"/>
</dbReference>
<dbReference type="PROSITE" id="PS50279">
    <property type="entry name" value="BPTI_KUNITZ_2"/>
    <property type="match status" value="1"/>
</dbReference>
<sequence length="2754" mass="293278">MRLRLLVAALCAAEVLVGAPGVWAQPRDRVTCTRLYAADIVFLLDGSSSIGRSNFREVRGFLEGLVLPFSGAASAQGVRFATVQYSDDPQTEFGLDALGSGGDTVRAIRELSYKGGNTRTGAALRHVSDHVFLPHLTRPGIPKVCILITDGKSQDLVDPAAQKLKGQGVKLFAVGENRAEERGIKNADPEELKRVASQPTNDFFFFVNDFSILRTLLPLISRRVCTTAGGVPVTLPPDGTPSGPRDLVLSEPSSQSLRVQWTAASGPVTGYKVQYTPLTGLGQPLPSERQEVRLVSGDGCWGLGQQYEMTSGSGQVNVPAGETSMRLQGLRPLTEYQVTVVALYANSIGEAVSGTARTTAEEGLELSIQNITSHSLLVAWRRVPGATGYRVAWRDLRGGATQQQDLSPGQGSMLLYHLEPGTDYEVTVSALFGHSVGPATSLTARTDSSVEQTLHPVILSPTSILLSWNLVPGARGYRLEWHRESGLEAPQKVVLPSDVTRHQLDGLQPGTEYRFTLYTLLEGREVATPATVVPTGPEQPVSEVMNLRATELPGHRVRVSWHPVSGATEYRVTVRSSQGVERTLLLPGSQTTFDLDDVRAGISYTVRVSARVGTHEGGASILTIRRDPETQLTVPGLRVVVSDATRIRVAWGPVPGASGFRISWRTGSGPESSQTLTPDSTTTDILGLQPGTSYHVAVSALRGREEGPPVVIVARTGPEKSQLVSGEATVADIDGLEPDTEYTVHVRTHVAGVDGPPASVVVRTAPEPVGSVSKLQILNASSDVVRVTWVGVPGATAYRLAWGRSEGGPMRHQILPGNEDSAEIRDLEGGVSYSVRVTALVGDREGAPVSIVVTTRGQEQSLILRPESNSYNLDGLEPATQYHVWLSVLGQTGEGPPRKVSAHTEPSRVLSTDLRVVDTSIDSVTLAWTPVPEASSYILSWRPLRGTGQEVPGAPQTLPGTSSSHRVTGLDPGVSYVFSLVPIQRGTRGPEVSVTQKPVCPHGQVDAVFLLHTTRDNAHNAEVVRRVLERLVSALGPLGPQAAQVGLLSYSHRPSPLFPLNSSHDLGIILQKIRDIPYVDPSGNNLGTAVITAHSHLLAPNAPGRRQRVPGVMVLLVDEPLRGDIFSPIHDVQASGLKVMILGMAGADPEQLRRLAPGTDTIQNFFALDNGPSLDRAVSDLAVALCQAAVTIQVRTRPPENRARRGSLEYRDCKDKLDLQVPPVSRAGPVLLAHRVPREGPRQKARGAFLAQKGLQAVLASLAFLGLLALRGSLGKSLEVKGQDFLERKGTLDLRVLQDQVLVALDKASLDFRVFLEALDPKALLAALERRERRVTVRMDPQAFQDNLGPQVNRAYGELLELLGPKVTGDRQGPRGNLEKRVNGDHLVQWDPRDSLGWLDILEWRVLRGHQDLLAAEEKRGSLVAPGTLQWVLMVLESKEKREMLDSLDPEELLEPKGNKATRGLLERREILGDLAPQDLSAPEEEMAPLGPGGLWVRKASREILEKTDGMAALDHLDPRVTVGSRWMQELDPETRESLDRKVLEDPRVILAPLEPLEKGALTGFGDPLAHRETQVSEALQETRVIGGPQVWMAGTGWMGNQVHLAPQGHMGFQAFEENTAPLANLVPLAPLEYLENLETLEKMGGRGKREILVPLEEKVLMVPRVNVELLVILDSRVLQVSQDRSVLLARVSLVSQEVWVLRVTVERLDPKGNRAFLENVAYEENLGACRSSPSLCLQNAERLLETAGIKVSALRDIVETWDESSGGFLSVPERRPGPKGDPGERGPPGKEGSIGFPGERGLKGDRGDPGPQGPPGLALGERGPPGPPGLAGEPGKPGIPGLPGPAGGVGEAGRPGERGERGEKGDRGEQGRDGLPGLPGPPGPPGPKVITQPCDWWLSRTQVLDPLENKDPLDSKVLRGSQAAMVTVDPKETGVYQASKETKESLGSEVMMAARDRVGSEEAGVGRKGKVMLDISYRVSQENVVWLGLKESRVAMETPDHLVPRGSLEKQDPQDGVCLDLLELWDFLALLALQALWVHKGHQVCLDKWGCQVRLALLDLKENLGLWGPLDREPQETLLERCWVSREPKVTEDCQDHGGEPGIGVQGPPGPTGPPGMKGDLGSPGAPGAPGVVGFPGQTGPRGEMGQPGPVGERGLAGPPGREGTPGPLGPPGPPGLAGDPGAGLPGPRGERGEPGVRSSHIHCHNHIFYAQGPPGSRGDRGEKGDSAVIEGPPGPRGAKGDMGERGPRGADGDKGPRGDSGNPGDKGEPGAAGIPGEPGTPGKDGAPGFQGVKGDIGFTGPRGLKGERGMKGACGLDGEKGDKGEAGFPGRPGLAGRKGDAGEPGMPGQAGAPGKEGLIGPKGDRGFDGQSGPKGDQGEKGERGPPGVGGFPGPKGNDGSSGPPGPPGGVGPKGPEGLQGQKGERGPPGESVVGAPGAPGIPGERGEQGRPGPAGPRGEKGEAALTEDDIRGFVRQEMSQHCACQGQFIASGSRPLPSYAADTAGPQLHRVPVLRVSHVEEEGQVPPEDDDDFSEYSVYSVEDYQDPEVPWDGDGDSKGWDQRGSDPCSLPLDEGSCTAYTLRWYHRAVPGGTACHPFVYGGCGGNANRFGTREACERRCPPQVVHSQKTERPDPESVFSLQPYSMMAKWALVMLMVLFVSGTPIPTSQLLPQNHLETFSYSVAVESHSAATTGPSASWSDSKANPHLDTRVTLSLDVPIGLLRILLEQARTKAARDQAATNARILARVGRR</sequence>
<dbReference type="SMART" id="SM00060">
    <property type="entry name" value="FN3"/>
    <property type="match status" value="8"/>
</dbReference>
<feature type="compositionally biased region" description="Basic and acidic residues" evidence="13">
    <location>
        <begin position="1855"/>
        <end position="1873"/>
    </location>
</feature>
<feature type="compositionally biased region" description="Basic and acidic residues" evidence="13">
    <location>
        <begin position="1773"/>
        <end position="1789"/>
    </location>
</feature>
<feature type="domain" description="Fibronectin type-III" evidence="17">
    <location>
        <begin position="243"/>
        <end position="361"/>
    </location>
</feature>
<keyword evidence="3" id="KW-0964">Secreted</keyword>
<dbReference type="InterPro" id="IPR003961">
    <property type="entry name" value="FN3_dom"/>
</dbReference>
<keyword evidence="5" id="KW-0646">Protease inhibitor</keyword>
<evidence type="ECO:0000256" key="10">
    <source>
        <dbReference type="ARBA" id="ARBA00022900"/>
    </source>
</evidence>
<reference evidence="18" key="1">
    <citation type="submission" date="2020-03" db="EMBL/GenBank/DDBJ databases">
        <title>Studies in the Genomics of Life Span.</title>
        <authorList>
            <person name="Glass D."/>
        </authorList>
    </citation>
    <scope>NUCLEOTIDE SEQUENCE</scope>
    <source>
        <strain evidence="18">LTLLF</strain>
        <tissue evidence="18">Muscle</tissue>
    </source>
</reference>
<feature type="domain" description="VWFA" evidence="15">
    <location>
        <begin position="1006"/>
        <end position="1181"/>
    </location>
</feature>
<dbReference type="Gene3D" id="4.10.410.10">
    <property type="entry name" value="Pancreatic trypsin inhibitor Kunitz domain"/>
    <property type="match status" value="1"/>
</dbReference>
<feature type="signal peptide" evidence="14">
    <location>
        <begin position="1"/>
        <end position="24"/>
    </location>
</feature>
<evidence type="ECO:0000313" key="18">
    <source>
        <dbReference type="EMBL" id="KAH0509956.1"/>
    </source>
</evidence>
<gene>
    <name evidence="18" type="ORF">LTLLF_157385</name>
</gene>
<dbReference type="Pfam" id="PF01391">
    <property type="entry name" value="Collagen"/>
    <property type="match status" value="2"/>
</dbReference>
<dbReference type="SUPFAM" id="SSF57362">
    <property type="entry name" value="BPTI-like"/>
    <property type="match status" value="1"/>
</dbReference>
<dbReference type="GO" id="GO:0004867">
    <property type="term" value="F:serine-type endopeptidase inhibitor activity"/>
    <property type="evidence" value="ECO:0007669"/>
    <property type="project" value="UniProtKB-KW"/>
</dbReference>
<feature type="compositionally biased region" description="Low complexity" evidence="13">
    <location>
        <begin position="2158"/>
        <end position="2167"/>
    </location>
</feature>
<comment type="caution">
    <text evidence="18">The sequence shown here is derived from an EMBL/GenBank/DDBJ whole genome shotgun (WGS) entry which is preliminary data.</text>
</comment>
<dbReference type="GO" id="GO:0005576">
    <property type="term" value="C:extracellular region"/>
    <property type="evidence" value="ECO:0007669"/>
    <property type="project" value="InterPro"/>
</dbReference>
<keyword evidence="10" id="KW-0722">Serine protease inhibitor</keyword>
<dbReference type="GO" id="GO:0005201">
    <property type="term" value="F:extracellular matrix structural constituent"/>
    <property type="evidence" value="ECO:0007669"/>
    <property type="project" value="TreeGrafter"/>
</dbReference>
<dbReference type="FunFam" id="3.40.50.410:FF:000003">
    <property type="entry name" value="Collagen type VI alpha 3 chain"/>
    <property type="match status" value="1"/>
</dbReference>
<dbReference type="InterPro" id="IPR050991">
    <property type="entry name" value="ECM_Regulatory_Proteins"/>
</dbReference>
<evidence type="ECO:0000256" key="8">
    <source>
        <dbReference type="ARBA" id="ARBA00022737"/>
    </source>
</evidence>
<evidence type="ECO:0000256" key="14">
    <source>
        <dbReference type="SAM" id="SignalP"/>
    </source>
</evidence>
<dbReference type="SUPFAM" id="SSF53300">
    <property type="entry name" value="vWA-like"/>
    <property type="match status" value="2"/>
</dbReference>
<evidence type="ECO:0000313" key="19">
    <source>
        <dbReference type="Proteomes" id="UP000710432"/>
    </source>
</evidence>
<feature type="region of interest" description="Disordered" evidence="13">
    <location>
        <begin position="2547"/>
        <end position="2567"/>
    </location>
</feature>
<feature type="domain" description="Fibronectin type-III" evidence="17">
    <location>
        <begin position="450"/>
        <end position="540"/>
    </location>
</feature>
<feature type="chain" id="PRO_5035203662" evidence="14">
    <location>
        <begin position="25"/>
        <end position="2754"/>
    </location>
</feature>
<dbReference type="PRINTS" id="PR00759">
    <property type="entry name" value="BASICPTASE"/>
</dbReference>
<dbReference type="PANTHER" id="PTHR46708:SF7">
    <property type="entry name" value="FIBRONECTIN TYPE-III DOMAIN-CONTAINING PROTEIN"/>
    <property type="match status" value="1"/>
</dbReference>
<dbReference type="SUPFAM" id="SSF49265">
    <property type="entry name" value="Fibronectin type III"/>
    <property type="match status" value="6"/>
</dbReference>
<dbReference type="FunFam" id="3.40.50.410:FF:000072">
    <property type="entry name" value="collagen alpha-1(VII) chain"/>
    <property type="match status" value="1"/>
</dbReference>
<dbReference type="FunFam" id="2.60.40.10:FF:001646">
    <property type="entry name" value="Collagen, type VII, alpha 1"/>
    <property type="match status" value="1"/>
</dbReference>
<evidence type="ECO:0000256" key="1">
    <source>
        <dbReference type="ARBA" id="ARBA00004498"/>
    </source>
</evidence>
<keyword evidence="8" id="KW-0677">Repeat</keyword>
<dbReference type="InterPro" id="IPR036465">
    <property type="entry name" value="vWFA_dom_sf"/>
</dbReference>
<dbReference type="InterPro" id="IPR002035">
    <property type="entry name" value="VWF_A"/>
</dbReference>
<keyword evidence="4" id="KW-0272">Extracellular matrix</keyword>
<feature type="domain" description="Fibronectin type-III" evidence="17">
    <location>
        <begin position="362"/>
        <end position="449"/>
    </location>
</feature>
<dbReference type="GO" id="GO:0007507">
    <property type="term" value="P:heart development"/>
    <property type="evidence" value="ECO:0007669"/>
    <property type="project" value="TreeGrafter"/>
</dbReference>
<feature type="compositionally biased region" description="Gly residues" evidence="13">
    <location>
        <begin position="1845"/>
        <end position="1854"/>
    </location>
</feature>
<organism evidence="18 19">
    <name type="scientific">Microtus ochrogaster</name>
    <name type="common">Prairie vole</name>
    <dbReference type="NCBI Taxonomy" id="79684"/>
    <lineage>
        <taxon>Eukaryota</taxon>
        <taxon>Metazoa</taxon>
        <taxon>Chordata</taxon>
        <taxon>Craniata</taxon>
        <taxon>Vertebrata</taxon>
        <taxon>Euteleostomi</taxon>
        <taxon>Mammalia</taxon>
        <taxon>Eutheria</taxon>
        <taxon>Euarchontoglires</taxon>
        <taxon>Glires</taxon>
        <taxon>Rodentia</taxon>
        <taxon>Myomorpha</taxon>
        <taxon>Muroidea</taxon>
        <taxon>Cricetidae</taxon>
        <taxon>Arvicolinae</taxon>
        <taxon>Microtus</taxon>
    </lineage>
</organism>
<dbReference type="Gene3D" id="3.40.50.410">
    <property type="entry name" value="von Willebrand factor, type A domain"/>
    <property type="match status" value="2"/>
</dbReference>
<feature type="domain" description="Fibronectin type-III" evidence="17">
    <location>
        <begin position="910"/>
        <end position="1002"/>
    </location>
</feature>
<proteinExistence type="inferred from homology"/>
<evidence type="ECO:0000259" key="15">
    <source>
        <dbReference type="PROSITE" id="PS50234"/>
    </source>
</evidence>
<dbReference type="GO" id="GO:0005179">
    <property type="term" value="F:hormone activity"/>
    <property type="evidence" value="ECO:0007669"/>
    <property type="project" value="UniProtKB-KW"/>
</dbReference>
<dbReference type="CDD" id="cd00063">
    <property type="entry name" value="FN3"/>
    <property type="match status" value="7"/>
</dbReference>
<feature type="compositionally biased region" description="Acidic residues" evidence="13">
    <location>
        <begin position="2547"/>
        <end position="2556"/>
    </location>
</feature>
<dbReference type="Gene3D" id="2.60.40.10">
    <property type="entry name" value="Immunoglobulins"/>
    <property type="match status" value="9"/>
</dbReference>
<dbReference type="Pfam" id="PF00041">
    <property type="entry name" value="fn3"/>
    <property type="match status" value="6"/>
</dbReference>
<feature type="domain" description="BPTI/Kunitz inhibitor" evidence="16">
    <location>
        <begin position="2570"/>
        <end position="2622"/>
    </location>
</feature>
<dbReference type="FunFam" id="4.10.410.10:FF:000019">
    <property type="entry name" value="collagen alpha-1(VII) chain"/>
    <property type="match status" value="1"/>
</dbReference>
<keyword evidence="6" id="KW-0372">Hormone</keyword>
<dbReference type="SMART" id="SM00327">
    <property type="entry name" value="VWA"/>
    <property type="match status" value="2"/>
</dbReference>
<keyword evidence="7 14" id="KW-0732">Signal</keyword>
<dbReference type="CDD" id="cd01450">
    <property type="entry name" value="vWFA_subfamily_ECM"/>
    <property type="match status" value="1"/>
</dbReference>
<dbReference type="Pfam" id="PF00473">
    <property type="entry name" value="CRF"/>
    <property type="match status" value="1"/>
</dbReference>
<evidence type="ECO:0000256" key="13">
    <source>
        <dbReference type="SAM" id="MobiDB-lite"/>
    </source>
</evidence>
<feature type="compositionally biased region" description="Basic and acidic residues" evidence="13">
    <location>
        <begin position="2557"/>
        <end position="2566"/>
    </location>
</feature>
<dbReference type="InterPro" id="IPR013783">
    <property type="entry name" value="Ig-like_fold"/>
</dbReference>
<evidence type="ECO:0000256" key="5">
    <source>
        <dbReference type="ARBA" id="ARBA00022690"/>
    </source>
</evidence>
<dbReference type="GO" id="GO:0007399">
    <property type="term" value="P:nervous system development"/>
    <property type="evidence" value="ECO:0007669"/>
    <property type="project" value="TreeGrafter"/>
</dbReference>
<dbReference type="PRINTS" id="PR00453">
    <property type="entry name" value="VWFADOMAIN"/>
</dbReference>
<keyword evidence="12" id="KW-1015">Disulfide bond</keyword>
<dbReference type="InterPro" id="IPR020901">
    <property type="entry name" value="Prtase_inh_Kunz-CS"/>
</dbReference>
<feature type="region of interest" description="Disordered" evidence="13">
    <location>
        <begin position="1766"/>
        <end position="1890"/>
    </location>
</feature>
<feature type="domain" description="Fibronectin type-III" evidence="17">
    <location>
        <begin position="543"/>
        <end position="630"/>
    </location>
</feature>
<dbReference type="InterPro" id="IPR036880">
    <property type="entry name" value="Kunitz_BPTI_sf"/>
</dbReference>
<dbReference type="InterPro" id="IPR008160">
    <property type="entry name" value="Collagen"/>
</dbReference>
<dbReference type="SMART" id="SM00131">
    <property type="entry name" value="KU"/>
    <property type="match status" value="1"/>
</dbReference>
<dbReference type="InterPro" id="IPR002223">
    <property type="entry name" value="Kunitz_BPTI"/>
</dbReference>
<dbReference type="EMBL" id="JAATJU010022660">
    <property type="protein sequence ID" value="KAH0509956.1"/>
    <property type="molecule type" value="Genomic_DNA"/>
</dbReference>
<dbReference type="FunFam" id="2.60.40.10:FF:001175">
    <property type="entry name" value="Putative collagen alpha-1vii chain"/>
    <property type="match status" value="1"/>
</dbReference>
<dbReference type="InterPro" id="IPR000187">
    <property type="entry name" value="CRF"/>
</dbReference>
<dbReference type="Pfam" id="PF00014">
    <property type="entry name" value="Kunitz_BPTI"/>
    <property type="match status" value="1"/>
</dbReference>
<feature type="region of interest" description="Disordered" evidence="13">
    <location>
        <begin position="2092"/>
        <end position="2464"/>
    </location>
</feature>
<dbReference type="GO" id="GO:0005581">
    <property type="term" value="C:collagen trimer"/>
    <property type="evidence" value="ECO:0007669"/>
    <property type="project" value="UniProtKB-KW"/>
</dbReference>
<dbReference type="InterPro" id="IPR036116">
    <property type="entry name" value="FN3_sf"/>
</dbReference>
<feature type="compositionally biased region" description="Gly residues" evidence="13">
    <location>
        <begin position="2386"/>
        <end position="2395"/>
    </location>
</feature>
<comment type="similarity">
    <text evidence="2">Belongs to the sauvagine/corticotropin-releasing factor/urotensin I family.</text>
</comment>
<feature type="domain" description="Fibronectin type-III" evidence="17">
    <location>
        <begin position="771"/>
        <end position="860"/>
    </location>
</feature>
<feature type="compositionally biased region" description="Low complexity" evidence="13">
    <location>
        <begin position="2116"/>
        <end position="2137"/>
    </location>
</feature>
<dbReference type="GO" id="GO:0005178">
    <property type="term" value="F:integrin binding"/>
    <property type="evidence" value="ECO:0007669"/>
    <property type="project" value="TreeGrafter"/>
</dbReference>
<evidence type="ECO:0000256" key="9">
    <source>
        <dbReference type="ARBA" id="ARBA00022889"/>
    </source>
</evidence>
<dbReference type="GO" id="GO:0007044">
    <property type="term" value="P:cell-substrate junction assembly"/>
    <property type="evidence" value="ECO:0007669"/>
    <property type="project" value="TreeGrafter"/>
</dbReference>
<evidence type="ECO:0000259" key="17">
    <source>
        <dbReference type="PROSITE" id="PS50853"/>
    </source>
</evidence>
<dbReference type="PROSITE" id="PS00280">
    <property type="entry name" value="BPTI_KUNITZ_1"/>
    <property type="match status" value="1"/>
</dbReference>
<feature type="domain" description="Fibronectin type-III" evidence="17">
    <location>
        <begin position="634"/>
        <end position="720"/>
    </location>
</feature>
<feature type="compositionally biased region" description="Pro residues" evidence="13">
    <location>
        <begin position="1879"/>
        <end position="1888"/>
    </location>
</feature>
<dbReference type="FunFam" id="2.60.40.10:FF:000307">
    <property type="entry name" value="collagen alpha-1(VII) chain isoform X1"/>
    <property type="match status" value="4"/>
</dbReference>
<evidence type="ECO:0000256" key="6">
    <source>
        <dbReference type="ARBA" id="ARBA00022702"/>
    </source>
</evidence>
<evidence type="ECO:0000256" key="7">
    <source>
        <dbReference type="ARBA" id="ARBA00022729"/>
    </source>
</evidence>
<keyword evidence="9" id="KW-0130">Cell adhesion</keyword>
<evidence type="ECO:0000256" key="3">
    <source>
        <dbReference type="ARBA" id="ARBA00022525"/>
    </source>
</evidence>
<dbReference type="GO" id="GO:0007160">
    <property type="term" value="P:cell-matrix adhesion"/>
    <property type="evidence" value="ECO:0007669"/>
    <property type="project" value="TreeGrafter"/>
</dbReference>
<dbReference type="GO" id="GO:0043394">
    <property type="term" value="F:proteoglycan binding"/>
    <property type="evidence" value="ECO:0007669"/>
    <property type="project" value="TreeGrafter"/>
</dbReference>
<dbReference type="Proteomes" id="UP000710432">
    <property type="component" value="Unassembled WGS sequence"/>
</dbReference>
<evidence type="ECO:0000256" key="12">
    <source>
        <dbReference type="ARBA" id="ARBA00023157"/>
    </source>
</evidence>
<accession>A0A8J6GFN0</accession>
<feature type="domain" description="VWFA" evidence="15">
    <location>
        <begin position="39"/>
        <end position="220"/>
    </location>
</feature>